<dbReference type="SUPFAM" id="SSF50494">
    <property type="entry name" value="Trypsin-like serine proteases"/>
    <property type="match status" value="1"/>
</dbReference>
<dbReference type="GO" id="GO:0006515">
    <property type="term" value="P:protein quality control for misfolded or incompletely synthesized proteins"/>
    <property type="evidence" value="ECO:0007669"/>
    <property type="project" value="TreeGrafter"/>
</dbReference>
<dbReference type="Pfam" id="PF13365">
    <property type="entry name" value="Trypsin_2"/>
    <property type="match status" value="1"/>
</dbReference>
<dbReference type="EMBL" id="MT142586">
    <property type="protein sequence ID" value="QJA85641.1"/>
    <property type="molecule type" value="Genomic_DNA"/>
</dbReference>
<dbReference type="GO" id="GO:0004252">
    <property type="term" value="F:serine-type endopeptidase activity"/>
    <property type="evidence" value="ECO:0007669"/>
    <property type="project" value="InterPro"/>
</dbReference>
<protein>
    <submittedName>
        <fullName evidence="1">Putative trypsin-like peptidase domain containing protein</fullName>
    </submittedName>
</protein>
<name>A0A6M3KVP9_9ZZZZ</name>
<dbReference type="PANTHER" id="PTHR22939">
    <property type="entry name" value="SERINE PROTEASE FAMILY S1C HTRA-RELATED"/>
    <property type="match status" value="1"/>
</dbReference>
<accession>A0A6M3KVP9</accession>
<evidence type="ECO:0000313" key="1">
    <source>
        <dbReference type="EMBL" id="QJA85641.1"/>
    </source>
</evidence>
<proteinExistence type="predicted"/>
<dbReference type="Gene3D" id="2.40.10.120">
    <property type="match status" value="1"/>
</dbReference>
<dbReference type="InterPro" id="IPR009003">
    <property type="entry name" value="Peptidase_S1_PA"/>
</dbReference>
<dbReference type="PANTHER" id="PTHR22939:SF129">
    <property type="entry name" value="SERINE PROTEASE HTRA2, MITOCHONDRIAL"/>
    <property type="match status" value="1"/>
</dbReference>
<dbReference type="InterPro" id="IPR001940">
    <property type="entry name" value="Peptidase_S1C"/>
</dbReference>
<sequence length="216" mass="23920">MKRIHALLALLLLVIFIAVHNYYSLPCVISRVRSSVVRVKVQGKYGELWSGSGVVLDNGLVLTAGHVVEDANNVFIEFDNGFEMESSKFFMSKDINSIDVGLIIIEDKFLYTRFAFNTNVDIGDNIFVIGSPFGNKNTVSLGIFSAYDRVIQGELLHQLDISGAPGSSGCPVFNRYGNIIGIIVRGNNYGIVYIVPLEMCKLIVDMYENVQKAKVK</sequence>
<gene>
    <name evidence="1" type="ORF">MM415B02196_0009</name>
</gene>
<dbReference type="PRINTS" id="PR00834">
    <property type="entry name" value="PROTEASES2C"/>
</dbReference>
<organism evidence="1">
    <name type="scientific">viral metagenome</name>
    <dbReference type="NCBI Taxonomy" id="1070528"/>
    <lineage>
        <taxon>unclassified sequences</taxon>
        <taxon>metagenomes</taxon>
        <taxon>organismal metagenomes</taxon>
    </lineage>
</organism>
<reference evidence="1" key="1">
    <citation type="submission" date="2020-03" db="EMBL/GenBank/DDBJ databases">
        <title>The deep terrestrial virosphere.</title>
        <authorList>
            <person name="Holmfeldt K."/>
            <person name="Nilsson E."/>
            <person name="Simone D."/>
            <person name="Lopez-Fernandez M."/>
            <person name="Wu X."/>
            <person name="de Brujin I."/>
            <person name="Lundin D."/>
            <person name="Andersson A."/>
            <person name="Bertilsson S."/>
            <person name="Dopson M."/>
        </authorList>
    </citation>
    <scope>NUCLEOTIDE SEQUENCE</scope>
    <source>
        <strain evidence="1">MM415B02196</strain>
    </source>
</reference>
<dbReference type="AlphaFoldDB" id="A0A6M3KVP9"/>
<dbReference type="GO" id="GO:0042597">
    <property type="term" value="C:periplasmic space"/>
    <property type="evidence" value="ECO:0007669"/>
    <property type="project" value="TreeGrafter"/>
</dbReference>